<name>A0A0A8UUN2_LEGHA</name>
<dbReference type="STRING" id="449.LHA_1753"/>
<evidence type="ECO:0000256" key="5">
    <source>
        <dbReference type="ARBA" id="ARBA00037900"/>
    </source>
</evidence>
<dbReference type="HOGENOM" id="CLU_068979_13_1_6"/>
<evidence type="ECO:0000256" key="1">
    <source>
        <dbReference type="ARBA" id="ARBA00006336"/>
    </source>
</evidence>
<dbReference type="GO" id="GO:0008936">
    <property type="term" value="F:nicotinamidase activity"/>
    <property type="evidence" value="ECO:0007669"/>
    <property type="project" value="UniProtKB-EC"/>
</dbReference>
<dbReference type="AlphaFoldDB" id="A0A0A8UUN2"/>
<evidence type="ECO:0000259" key="8">
    <source>
        <dbReference type="Pfam" id="PF00857"/>
    </source>
</evidence>
<dbReference type="InterPro" id="IPR036380">
    <property type="entry name" value="Isochorismatase-like_sf"/>
</dbReference>
<comment type="similarity">
    <text evidence="1">Belongs to the isochorismatase family.</text>
</comment>
<gene>
    <name evidence="9" type="primary">pncA</name>
    <name evidence="9" type="ORF">LHA_1753</name>
</gene>
<dbReference type="GO" id="GO:0019363">
    <property type="term" value="P:pyridine nucleotide biosynthetic process"/>
    <property type="evidence" value="ECO:0007669"/>
    <property type="project" value="UniProtKB-KW"/>
</dbReference>
<evidence type="ECO:0000313" key="9">
    <source>
        <dbReference type="EMBL" id="CEK10792.1"/>
    </source>
</evidence>
<keyword evidence="2" id="KW-0662">Pyridine nucleotide biosynthesis</keyword>
<dbReference type="PANTHER" id="PTHR11080">
    <property type="entry name" value="PYRAZINAMIDASE/NICOTINAMIDASE"/>
    <property type="match status" value="1"/>
</dbReference>
<evidence type="ECO:0000256" key="7">
    <source>
        <dbReference type="ARBA" id="ARBA00043224"/>
    </source>
</evidence>
<dbReference type="RefSeq" id="WP_045106096.1">
    <property type="nucleotide sequence ID" value="NZ_LN681225.1"/>
</dbReference>
<evidence type="ECO:0000256" key="4">
    <source>
        <dbReference type="ARBA" id="ARBA00022801"/>
    </source>
</evidence>
<organism evidence="9 10">
    <name type="scientific">Legionella hackeliae</name>
    <dbReference type="NCBI Taxonomy" id="449"/>
    <lineage>
        <taxon>Bacteria</taxon>
        <taxon>Pseudomonadati</taxon>
        <taxon>Pseudomonadota</taxon>
        <taxon>Gammaproteobacteria</taxon>
        <taxon>Legionellales</taxon>
        <taxon>Legionellaceae</taxon>
        <taxon>Legionella</taxon>
    </lineage>
</organism>
<dbReference type="NCBIfam" id="NF008623">
    <property type="entry name" value="PRK11609.1"/>
    <property type="match status" value="1"/>
</dbReference>
<evidence type="ECO:0000256" key="6">
    <source>
        <dbReference type="ARBA" id="ARBA00039017"/>
    </source>
</evidence>
<dbReference type="OrthoDB" id="9791276at2"/>
<dbReference type="EMBL" id="LN681225">
    <property type="protein sequence ID" value="CEK10792.1"/>
    <property type="molecule type" value="Genomic_DNA"/>
</dbReference>
<feature type="domain" description="Isochorismatase-like" evidence="8">
    <location>
        <begin position="3"/>
        <end position="187"/>
    </location>
</feature>
<evidence type="ECO:0000256" key="2">
    <source>
        <dbReference type="ARBA" id="ARBA00022642"/>
    </source>
</evidence>
<keyword evidence="4 9" id="KW-0378">Hydrolase</keyword>
<dbReference type="PATRIC" id="fig|449.7.peg.3369"/>
<comment type="pathway">
    <text evidence="5">Cofactor biosynthesis; nicotinate biosynthesis; nicotinate from nicotinamide: step 1/1.</text>
</comment>
<dbReference type="InterPro" id="IPR052347">
    <property type="entry name" value="Isochorismatase_Nicotinamidase"/>
</dbReference>
<evidence type="ECO:0000313" key="10">
    <source>
        <dbReference type="Proteomes" id="UP000032803"/>
    </source>
</evidence>
<dbReference type="EC" id="3.5.1.19" evidence="6"/>
<dbReference type="PANTHER" id="PTHR11080:SF2">
    <property type="entry name" value="LD05707P"/>
    <property type="match status" value="1"/>
</dbReference>
<evidence type="ECO:0000256" key="3">
    <source>
        <dbReference type="ARBA" id="ARBA00022723"/>
    </source>
</evidence>
<dbReference type="Pfam" id="PF00857">
    <property type="entry name" value="Isochorismatase"/>
    <property type="match status" value="1"/>
</dbReference>
<dbReference type="Gene3D" id="3.40.50.850">
    <property type="entry name" value="Isochorismatase-like"/>
    <property type="match status" value="1"/>
</dbReference>
<sequence length="203" mass="22554">MKTLIILDVQNDFLPGGSLPVPNSDSIIPVINQLLPSFELIVATQDWHPSNHKSFASNHKEKNPFEKIMLQGAEQTLWPDHCVQGTKGADFHPQLETRPIEAIFRKGTAPEIDSYSGFYDNGHNKNTGLSGYLKAKDAYNLYFCGLCADICVYASINDALVEGFQCTLIEDATAPLNHATFQTMRTELLGKGVRIIKSDEINR</sequence>
<dbReference type="CDD" id="cd01011">
    <property type="entry name" value="nicotinamidase"/>
    <property type="match status" value="1"/>
</dbReference>
<dbReference type="GO" id="GO:0046872">
    <property type="term" value="F:metal ion binding"/>
    <property type="evidence" value="ECO:0007669"/>
    <property type="project" value="UniProtKB-KW"/>
</dbReference>
<keyword evidence="3" id="KW-0479">Metal-binding</keyword>
<dbReference type="Proteomes" id="UP000032803">
    <property type="component" value="Chromosome I"/>
</dbReference>
<keyword evidence="10" id="KW-1185">Reference proteome</keyword>
<reference evidence="10" key="1">
    <citation type="submission" date="2014-09" db="EMBL/GenBank/DDBJ databases">
        <authorList>
            <person name="Gomez-Valero L."/>
        </authorList>
    </citation>
    <scope>NUCLEOTIDE SEQUENCE [LARGE SCALE GENOMIC DNA]</scope>
    <source>
        <strain evidence="10">ATCC35250</strain>
    </source>
</reference>
<dbReference type="SUPFAM" id="SSF52499">
    <property type="entry name" value="Isochorismatase-like hydrolases"/>
    <property type="match status" value="1"/>
</dbReference>
<proteinExistence type="inferred from homology"/>
<dbReference type="InterPro" id="IPR000868">
    <property type="entry name" value="Isochorismatase-like_dom"/>
</dbReference>
<protein>
    <recommendedName>
        <fullName evidence="6">nicotinamidase</fullName>
        <ecNumber evidence="6">3.5.1.19</ecNumber>
    </recommendedName>
    <alternativeName>
        <fullName evidence="7">Nicotinamide deamidase</fullName>
    </alternativeName>
</protein>
<dbReference type="KEGG" id="lha:LHA_1753"/>
<accession>A0A0A8UUN2</accession>